<dbReference type="RefSeq" id="XP_002341656.1">
    <property type="nucleotide sequence ID" value="XM_002341615.1"/>
</dbReference>
<evidence type="ECO:0000259" key="4">
    <source>
        <dbReference type="PROSITE" id="PS51084"/>
    </source>
</evidence>
<dbReference type="EMBL" id="EQ962652">
    <property type="protein sequence ID" value="EED24269.1"/>
    <property type="molecule type" value="Genomic_DNA"/>
</dbReference>
<dbReference type="PROSITE" id="PS51084">
    <property type="entry name" value="HIT_2"/>
    <property type="match status" value="1"/>
</dbReference>
<dbReference type="PhylomeDB" id="B8LWF8"/>
<dbReference type="PROSITE" id="PS00892">
    <property type="entry name" value="HIT_1"/>
    <property type="match status" value="1"/>
</dbReference>
<dbReference type="GO" id="GO:0003824">
    <property type="term" value="F:catalytic activity"/>
    <property type="evidence" value="ECO:0007669"/>
    <property type="project" value="InterPro"/>
</dbReference>
<dbReference type="eggNOG" id="KOG3275">
    <property type="taxonomic scope" value="Eukaryota"/>
</dbReference>
<name>B8LWF8_TALSN</name>
<proteinExistence type="predicted"/>
<dbReference type="GO" id="GO:0009117">
    <property type="term" value="P:nucleotide metabolic process"/>
    <property type="evidence" value="ECO:0007669"/>
    <property type="project" value="TreeGrafter"/>
</dbReference>
<dbReference type="InterPro" id="IPR011146">
    <property type="entry name" value="HIT-like"/>
</dbReference>
<feature type="active site" description="Tele-AMP-histidine intermediate" evidence="1">
    <location>
        <position position="138"/>
    </location>
</feature>
<gene>
    <name evidence="5" type="ORF">TSTA_076370</name>
</gene>
<dbReference type="InterPro" id="IPR001310">
    <property type="entry name" value="Histidine_triad_HIT"/>
</dbReference>
<reference evidence="6" key="1">
    <citation type="journal article" date="2015" name="Genome Announc.">
        <title>Genome sequence of the AIDS-associated pathogen Penicillium marneffei (ATCC18224) and its near taxonomic relative Talaromyces stipitatus (ATCC10500).</title>
        <authorList>
            <person name="Nierman W.C."/>
            <person name="Fedorova-Abrams N.D."/>
            <person name="Andrianopoulos A."/>
        </authorList>
    </citation>
    <scope>NUCLEOTIDE SEQUENCE [LARGE SCALE GENOMIC DNA]</scope>
    <source>
        <strain evidence="6">ATCC 10500 / CBS 375.48 / QM 6759 / NRRL 1006</strain>
    </source>
</reference>
<dbReference type="Pfam" id="PF01230">
    <property type="entry name" value="HIT"/>
    <property type="match status" value="1"/>
</dbReference>
<evidence type="ECO:0000313" key="5">
    <source>
        <dbReference type="EMBL" id="EED24269.1"/>
    </source>
</evidence>
<dbReference type="Gene3D" id="3.30.428.10">
    <property type="entry name" value="HIT-like"/>
    <property type="match status" value="1"/>
</dbReference>
<dbReference type="VEuPathDB" id="FungiDB:TSTA_076370"/>
<dbReference type="InParanoid" id="B8LWF8"/>
<accession>B8LWF8</accession>
<evidence type="ECO:0000313" key="6">
    <source>
        <dbReference type="Proteomes" id="UP000001745"/>
    </source>
</evidence>
<dbReference type="OrthoDB" id="1915375at2759"/>
<dbReference type="InterPro" id="IPR036265">
    <property type="entry name" value="HIT-like_sf"/>
</dbReference>
<dbReference type="PANTHER" id="PTHR46648:SF2">
    <property type="entry name" value="HIT DOMAIN-CONTAINING PROTEIN"/>
    <property type="match status" value="1"/>
</dbReference>
<dbReference type="STRING" id="441959.B8LWF8"/>
<organism evidence="5 6">
    <name type="scientific">Talaromyces stipitatus (strain ATCC 10500 / CBS 375.48 / QM 6759 / NRRL 1006)</name>
    <name type="common">Penicillium stipitatum</name>
    <dbReference type="NCBI Taxonomy" id="441959"/>
    <lineage>
        <taxon>Eukaryota</taxon>
        <taxon>Fungi</taxon>
        <taxon>Dikarya</taxon>
        <taxon>Ascomycota</taxon>
        <taxon>Pezizomycotina</taxon>
        <taxon>Eurotiomycetes</taxon>
        <taxon>Eurotiomycetidae</taxon>
        <taxon>Eurotiales</taxon>
        <taxon>Trichocomaceae</taxon>
        <taxon>Talaromyces</taxon>
        <taxon>Talaromyces sect. Talaromyces</taxon>
    </lineage>
</organism>
<feature type="short sequence motif" description="Histidine triad motif" evidence="2 3">
    <location>
        <begin position="136"/>
        <end position="140"/>
    </location>
</feature>
<protein>
    <submittedName>
        <fullName evidence="5">HIT domain protein</fullName>
    </submittedName>
</protein>
<dbReference type="GeneID" id="8102015"/>
<dbReference type="HOGENOM" id="CLU_056776_0_1_1"/>
<evidence type="ECO:0000256" key="3">
    <source>
        <dbReference type="PROSITE-ProRule" id="PRU00464"/>
    </source>
</evidence>
<dbReference type="SUPFAM" id="SSF54197">
    <property type="entry name" value="HIT-like"/>
    <property type="match status" value="1"/>
</dbReference>
<evidence type="ECO:0000256" key="2">
    <source>
        <dbReference type="PIRSR" id="PIRSR601310-3"/>
    </source>
</evidence>
<dbReference type="PANTHER" id="PTHR46648">
    <property type="entry name" value="HIT FAMILY PROTEIN 1"/>
    <property type="match status" value="1"/>
</dbReference>
<dbReference type="AlphaFoldDB" id="B8LWF8"/>
<keyword evidence="6" id="KW-1185">Reference proteome</keyword>
<dbReference type="PRINTS" id="PR00332">
    <property type="entry name" value="HISTRIAD"/>
</dbReference>
<feature type="domain" description="HIT" evidence="4">
    <location>
        <begin position="29"/>
        <end position="154"/>
    </location>
</feature>
<dbReference type="OMA" id="EIGQWLP"/>
<dbReference type="Proteomes" id="UP000001745">
    <property type="component" value="Unassembled WGS sequence"/>
</dbReference>
<sequence length="209" mass="23415">MPHNIPASSSTCPFCNIASAHPPLPPSSALQTVPQQDQPAGNSQRSHAFLILSTKYVLAFLDIMPLSKGHLLVTTREHYEKVGELGVRIGEELGKWLPIVSRVAMRVIFGQSSATEEHHWNLVQNNGERAAQVVPHVHFHIIPRPPLLSADAIAQSPGWTMFGRGRREDLDDDEGEELARLLREELAREVKRVKQEEGIDLDVDRDYRL</sequence>
<dbReference type="InterPro" id="IPR019808">
    <property type="entry name" value="Histidine_triad_CS"/>
</dbReference>
<evidence type="ECO:0000256" key="1">
    <source>
        <dbReference type="PIRSR" id="PIRSR601310-1"/>
    </source>
</evidence>